<protein>
    <submittedName>
        <fullName evidence="1">Uncharacterized protein</fullName>
    </submittedName>
</protein>
<name>A0A132AHX6_SARSC</name>
<reference evidence="1 2" key="1">
    <citation type="journal article" date="2015" name="Parasit. Vectors">
        <title>Draft genome of the scabies mite.</title>
        <authorList>
            <person name="Rider S.D.Jr."/>
            <person name="Morgan M.S."/>
            <person name="Arlian L.G."/>
        </authorList>
    </citation>
    <scope>NUCLEOTIDE SEQUENCE [LARGE SCALE GENOMIC DNA]</scope>
    <source>
        <strain evidence="1">Arlian Lab</strain>
    </source>
</reference>
<dbReference type="Proteomes" id="UP000616769">
    <property type="component" value="Unassembled WGS sequence"/>
</dbReference>
<sequence length="83" mass="9304">MKNALKNYKKNPFMNRWLNNQNQINETISETIVRMRRDVSSLGVGGGGGSGSTNPASPQFSFNQCVCPPEYLIDNLLRITQKN</sequence>
<dbReference type="VEuPathDB" id="VectorBase:SSCA005899"/>
<dbReference type="EMBL" id="JXLN01014633">
    <property type="protein sequence ID" value="KPM10165.1"/>
    <property type="molecule type" value="Genomic_DNA"/>
</dbReference>
<organism evidence="1 2">
    <name type="scientific">Sarcoptes scabiei</name>
    <name type="common">Itch mite</name>
    <name type="synonym">Acarus scabiei</name>
    <dbReference type="NCBI Taxonomy" id="52283"/>
    <lineage>
        <taxon>Eukaryota</taxon>
        <taxon>Metazoa</taxon>
        <taxon>Ecdysozoa</taxon>
        <taxon>Arthropoda</taxon>
        <taxon>Chelicerata</taxon>
        <taxon>Arachnida</taxon>
        <taxon>Acari</taxon>
        <taxon>Acariformes</taxon>
        <taxon>Sarcoptiformes</taxon>
        <taxon>Astigmata</taxon>
        <taxon>Psoroptidia</taxon>
        <taxon>Sarcoptoidea</taxon>
        <taxon>Sarcoptidae</taxon>
        <taxon>Sarcoptinae</taxon>
        <taxon>Sarcoptes</taxon>
    </lineage>
</organism>
<gene>
    <name evidence="1" type="ORF">QR98_0087150</name>
</gene>
<evidence type="ECO:0000313" key="2">
    <source>
        <dbReference type="Proteomes" id="UP000616769"/>
    </source>
</evidence>
<comment type="caution">
    <text evidence="1">The sequence shown here is derived from an EMBL/GenBank/DDBJ whole genome shotgun (WGS) entry which is preliminary data.</text>
</comment>
<proteinExistence type="predicted"/>
<accession>A0A132AHX6</accession>
<evidence type="ECO:0000313" key="1">
    <source>
        <dbReference type="EMBL" id="KPM10165.1"/>
    </source>
</evidence>
<dbReference type="AlphaFoldDB" id="A0A132AHX6"/>